<name>A0ACC1AY23_9ROSI</name>
<protein>
    <submittedName>
        <fullName evidence="1">Uncharacterized protein</fullName>
    </submittedName>
</protein>
<sequence length="310" mass="36061">MATITKDDQHNHLENDLKDDNEDDEDEDKDDKITQTTAITKDDQQNDPDYDLKDDNEDEDKDDKNSRTSLDALWISASTMNQVPRMLRDMSIAVLRELRGFSLEMTTSTPTTKITPNRTNRMATMMKDDQENDPDYDLKDDNEDDEDEDEEKDDKLPLSQEDVDNFTATLLLRGNRQFIDHRLHRRTAEIRKESRAFISVSITNQVPRMLRDMFIAVLRELRGFSLEMTTSTPTTKITPNRTNRMATMMKDDQENDPDYDHERDNEGDEDEAKRKMTSNSRTSLDALVIRLIDRVNGFVVNKKMQTSHSL</sequence>
<gene>
    <name evidence="1" type="ORF">Patl1_14769</name>
</gene>
<accession>A0ACC1AY23</accession>
<keyword evidence="2" id="KW-1185">Reference proteome</keyword>
<reference evidence="2" key="1">
    <citation type="journal article" date="2023" name="G3 (Bethesda)">
        <title>Genome assembly and association tests identify interacting loci associated with vigor, precocity, and sex in interspecific pistachio rootstocks.</title>
        <authorList>
            <person name="Palmer W."/>
            <person name="Jacygrad E."/>
            <person name="Sagayaradj S."/>
            <person name="Cavanaugh K."/>
            <person name="Han R."/>
            <person name="Bertier L."/>
            <person name="Beede B."/>
            <person name="Kafkas S."/>
            <person name="Golino D."/>
            <person name="Preece J."/>
            <person name="Michelmore R."/>
        </authorList>
    </citation>
    <scope>NUCLEOTIDE SEQUENCE [LARGE SCALE GENOMIC DNA]</scope>
</reference>
<evidence type="ECO:0000313" key="1">
    <source>
        <dbReference type="EMBL" id="KAJ0091478.1"/>
    </source>
</evidence>
<dbReference type="EMBL" id="CM047904">
    <property type="protein sequence ID" value="KAJ0091478.1"/>
    <property type="molecule type" value="Genomic_DNA"/>
</dbReference>
<evidence type="ECO:0000313" key="2">
    <source>
        <dbReference type="Proteomes" id="UP001164250"/>
    </source>
</evidence>
<organism evidence="1 2">
    <name type="scientific">Pistacia atlantica</name>
    <dbReference type="NCBI Taxonomy" id="434234"/>
    <lineage>
        <taxon>Eukaryota</taxon>
        <taxon>Viridiplantae</taxon>
        <taxon>Streptophyta</taxon>
        <taxon>Embryophyta</taxon>
        <taxon>Tracheophyta</taxon>
        <taxon>Spermatophyta</taxon>
        <taxon>Magnoliopsida</taxon>
        <taxon>eudicotyledons</taxon>
        <taxon>Gunneridae</taxon>
        <taxon>Pentapetalae</taxon>
        <taxon>rosids</taxon>
        <taxon>malvids</taxon>
        <taxon>Sapindales</taxon>
        <taxon>Anacardiaceae</taxon>
        <taxon>Pistacia</taxon>
    </lineage>
</organism>
<dbReference type="Proteomes" id="UP001164250">
    <property type="component" value="Chromosome 8"/>
</dbReference>
<comment type="caution">
    <text evidence="1">The sequence shown here is derived from an EMBL/GenBank/DDBJ whole genome shotgun (WGS) entry which is preliminary data.</text>
</comment>
<proteinExistence type="predicted"/>